<gene>
    <name evidence="3" type="ORF">SVXNc_0947</name>
</gene>
<keyword evidence="4" id="KW-1185">Reference proteome</keyword>
<protein>
    <submittedName>
        <fullName evidence="3">Secreted protein</fullName>
    </submittedName>
</protein>
<evidence type="ECO:0000313" key="3">
    <source>
        <dbReference type="EMBL" id="WEL19946.1"/>
    </source>
</evidence>
<dbReference type="InterPro" id="IPR029051">
    <property type="entry name" value="DUF4352"/>
</dbReference>
<organism evidence="3 4">
    <name type="scientific">Candidatus Nanohalococcus occultus</name>
    <dbReference type="NCBI Taxonomy" id="2978047"/>
    <lineage>
        <taxon>Archaea</taxon>
        <taxon>Candidatus Nanohalarchaeota</taxon>
        <taxon>Candidatus Nanohalarchaeota incertae sedis</taxon>
        <taxon>Candidatus Nanohalococcus</taxon>
    </lineage>
</organism>
<dbReference type="Pfam" id="PF11611">
    <property type="entry name" value="DUF4352"/>
    <property type="match status" value="1"/>
</dbReference>
<name>A0ABY8CKV8_9ARCH</name>
<sequence length="104" mass="11256">MGAEANGQFLIVDMSVMNDADESIRMRTSSVNLMVGDAEYSPNTEASVYMDNSFSFEQLNPGVQVDGQIAYDVPQSTSADTVELKVNPVGLFSTAEPHYVNLGE</sequence>
<evidence type="ECO:0000256" key="1">
    <source>
        <dbReference type="ARBA" id="ARBA00022729"/>
    </source>
</evidence>
<dbReference type="EMBL" id="CP104395">
    <property type="protein sequence ID" value="WEL19946.1"/>
    <property type="molecule type" value="Genomic_DNA"/>
</dbReference>
<dbReference type="Proteomes" id="UP001218034">
    <property type="component" value="Chromosome"/>
</dbReference>
<reference evidence="3 4" key="1">
    <citation type="submission" date="2022-09" db="EMBL/GenBank/DDBJ databases">
        <title>Xylan utilization by haloarchaea-nanohaloarchaea associations.</title>
        <authorList>
            <person name="Yakimov M."/>
        </authorList>
    </citation>
    <scope>NUCLEOTIDE SEQUENCE [LARGE SCALE GENOMIC DNA]</scope>
    <source>
        <strain evidence="3 4">SVXNc</strain>
    </source>
</reference>
<feature type="domain" description="DUF4352" evidence="2">
    <location>
        <begin position="4"/>
        <end position="85"/>
    </location>
</feature>
<evidence type="ECO:0000259" key="2">
    <source>
        <dbReference type="Pfam" id="PF11611"/>
    </source>
</evidence>
<accession>A0ABY8CKV8</accession>
<proteinExistence type="predicted"/>
<dbReference type="GeneID" id="90590385"/>
<evidence type="ECO:0000313" key="4">
    <source>
        <dbReference type="Proteomes" id="UP001218034"/>
    </source>
</evidence>
<dbReference type="RefSeq" id="WP_347721775.1">
    <property type="nucleotide sequence ID" value="NZ_CP104395.1"/>
</dbReference>
<dbReference type="InterPro" id="IPR029050">
    <property type="entry name" value="Immunoprotect_excell_Ig-like"/>
</dbReference>
<dbReference type="Gene3D" id="2.60.40.1240">
    <property type="match status" value="1"/>
</dbReference>
<keyword evidence="1" id="KW-0732">Signal</keyword>